<dbReference type="OMA" id="WANAIPN"/>
<evidence type="ECO:0000313" key="3">
    <source>
        <dbReference type="Proteomes" id="UP000054771"/>
    </source>
</evidence>
<protein>
    <recommendedName>
        <fullName evidence="1">Glyoxalase-like domain-containing protein</fullName>
    </recommendedName>
</protein>
<gene>
    <name evidence="2" type="ORF">ASPCAL07188</name>
</gene>
<organism evidence="2 3">
    <name type="scientific">Aspergillus calidoustus</name>
    <dbReference type="NCBI Taxonomy" id="454130"/>
    <lineage>
        <taxon>Eukaryota</taxon>
        <taxon>Fungi</taxon>
        <taxon>Dikarya</taxon>
        <taxon>Ascomycota</taxon>
        <taxon>Pezizomycotina</taxon>
        <taxon>Eurotiomycetes</taxon>
        <taxon>Eurotiomycetidae</taxon>
        <taxon>Eurotiales</taxon>
        <taxon>Aspergillaceae</taxon>
        <taxon>Aspergillus</taxon>
        <taxon>Aspergillus subgen. Nidulantes</taxon>
    </lineage>
</organism>
<dbReference type="PANTHER" id="PTHR40265:SF1">
    <property type="entry name" value="GLYOXALASE-LIKE DOMAIN-CONTAINING PROTEIN"/>
    <property type="match status" value="1"/>
</dbReference>
<dbReference type="Gene3D" id="3.10.180.10">
    <property type="entry name" value="2,3-Dihydroxybiphenyl 1,2-Dioxygenase, domain 1"/>
    <property type="match status" value="1"/>
</dbReference>
<dbReference type="AlphaFoldDB" id="A0A0U5G658"/>
<keyword evidence="3" id="KW-1185">Reference proteome</keyword>
<dbReference type="PANTHER" id="PTHR40265">
    <property type="entry name" value="BLL2707 PROTEIN"/>
    <property type="match status" value="1"/>
</dbReference>
<dbReference type="Proteomes" id="UP000054771">
    <property type="component" value="Unassembled WGS sequence"/>
</dbReference>
<sequence>MPSQQVYIDHLLLQFSQEQFEALPQWISGNFTVIDGGVHTGGLSRNKLIIFRDGTYLELYNWIIKPEDWRERLPGDFALTTLDSITAEASQERIANALASIPGDGGVGVTYSPPREGGRKNAEGFDVRWKIVKPGYTKADATPGDEFYPRGRTDAPFFCHDITPRTRRVTYDMTSVTQHPSGATGIELIEVLVPKGALSRYTDIYASIVGATPEESDGAVEFRLSAPGVHGFSGYIRVRDAQTVEDEQFLREKGIGISSLELRSETGQPISFSIAEFLQ</sequence>
<name>A0A0U5G658_ASPCI</name>
<accession>A0A0U5G658</accession>
<dbReference type="InterPro" id="IPR025870">
    <property type="entry name" value="Glyoxalase-like_dom"/>
</dbReference>
<dbReference type="EMBL" id="CDMC01000005">
    <property type="protein sequence ID" value="CEL06078.1"/>
    <property type="molecule type" value="Genomic_DNA"/>
</dbReference>
<dbReference type="Pfam" id="PF13468">
    <property type="entry name" value="Glyoxalase_3"/>
    <property type="match status" value="1"/>
</dbReference>
<dbReference type="InterPro" id="IPR029068">
    <property type="entry name" value="Glyas_Bleomycin-R_OHBP_Dase"/>
</dbReference>
<evidence type="ECO:0000259" key="1">
    <source>
        <dbReference type="Pfam" id="PF13468"/>
    </source>
</evidence>
<proteinExistence type="predicted"/>
<reference evidence="3" key="1">
    <citation type="journal article" date="2016" name="Genome Announc.">
        <title>Draft genome sequences of fungus Aspergillus calidoustus.</title>
        <authorList>
            <person name="Horn F."/>
            <person name="Linde J."/>
            <person name="Mattern D.J."/>
            <person name="Walther G."/>
            <person name="Guthke R."/>
            <person name="Scherlach K."/>
            <person name="Martin K."/>
            <person name="Brakhage A.A."/>
            <person name="Petzke L."/>
            <person name="Valiante V."/>
        </authorList>
    </citation>
    <scope>NUCLEOTIDE SEQUENCE [LARGE SCALE GENOMIC DNA]</scope>
    <source>
        <strain evidence="3">SF006504</strain>
    </source>
</reference>
<evidence type="ECO:0000313" key="2">
    <source>
        <dbReference type="EMBL" id="CEL06078.1"/>
    </source>
</evidence>
<feature type="domain" description="Glyoxalase-like" evidence="1">
    <location>
        <begin position="8"/>
        <end position="195"/>
    </location>
</feature>
<dbReference type="OrthoDB" id="408973at2759"/>